<keyword evidence="7 10" id="KW-0456">Lyase</keyword>
<comment type="catalytic activity">
    <reaction evidence="9 10">
        <text>oxaloacetate + phosphate = phosphoenolpyruvate + hydrogencarbonate</text>
        <dbReference type="Rhea" id="RHEA:28370"/>
        <dbReference type="ChEBI" id="CHEBI:16452"/>
        <dbReference type="ChEBI" id="CHEBI:17544"/>
        <dbReference type="ChEBI" id="CHEBI:43474"/>
        <dbReference type="ChEBI" id="CHEBI:58702"/>
        <dbReference type="EC" id="4.1.1.31"/>
    </reaction>
</comment>
<keyword evidence="6 10" id="KW-0460">Magnesium</keyword>
<organism evidence="13">
    <name type="scientific">Mycobacterium sp. (strain MCS)</name>
    <dbReference type="NCBI Taxonomy" id="164756"/>
    <lineage>
        <taxon>Bacteria</taxon>
        <taxon>Bacillati</taxon>
        <taxon>Actinomycetota</taxon>
        <taxon>Actinomycetes</taxon>
        <taxon>Mycobacteriales</taxon>
        <taxon>Mycobacteriaceae</taxon>
        <taxon>Mycobacterium</taxon>
    </lineage>
</organism>
<dbReference type="EMBL" id="CP000384">
    <property type="protein sequence ID" value="ABG08516.1"/>
    <property type="molecule type" value="Genomic_DNA"/>
</dbReference>
<dbReference type="PROSITE" id="PS00781">
    <property type="entry name" value="PEPCASE_1"/>
    <property type="match status" value="1"/>
</dbReference>
<dbReference type="Pfam" id="PF00311">
    <property type="entry name" value="PEPcase"/>
    <property type="match status" value="1"/>
</dbReference>
<evidence type="ECO:0000256" key="3">
    <source>
        <dbReference type="ARBA" id="ARBA00008346"/>
    </source>
</evidence>
<gene>
    <name evidence="10" type="primary">ppc</name>
    <name evidence="13" type="ordered locus">Mmcs_2408</name>
</gene>
<dbReference type="InterPro" id="IPR033129">
    <property type="entry name" value="PEPCASE_His_AS"/>
</dbReference>
<evidence type="ECO:0000256" key="8">
    <source>
        <dbReference type="ARBA" id="ARBA00023300"/>
    </source>
</evidence>
<dbReference type="PANTHER" id="PTHR30523:SF6">
    <property type="entry name" value="PHOSPHOENOLPYRUVATE CARBOXYLASE"/>
    <property type="match status" value="1"/>
</dbReference>
<dbReference type="PROSITE" id="PS00393">
    <property type="entry name" value="PEPCASE_2"/>
    <property type="match status" value="1"/>
</dbReference>
<dbReference type="InterPro" id="IPR015813">
    <property type="entry name" value="Pyrv/PenolPyrv_kinase-like_dom"/>
</dbReference>
<accession>A0A5Q5BJS6</accession>
<dbReference type="GO" id="GO:0006099">
    <property type="term" value="P:tricarboxylic acid cycle"/>
    <property type="evidence" value="ECO:0007669"/>
    <property type="project" value="InterPro"/>
</dbReference>
<name>A0A5Q5BJS6_MYCSS</name>
<comment type="function">
    <text evidence="2 10">Forms oxaloacetate, a four-carbon dicarboxylic acid source for the tricarboxylic acid cycle.</text>
</comment>
<comment type="subunit">
    <text evidence="10">Homotetramer.</text>
</comment>
<sequence>MRRVRRTPILERMADLPEALEPIGSVTRTEVGREASEPMREDIRLLGAILGDTVREQNGEDVFDLVERARVESFRVRRSEIDRAELAGLFDGIGVRAAIPVIRAFTHFALLANVAEDIHRERRRAVHVAAGEPPQDSSLAATYAKLDSAQLDSDEVSAALSGALVSPVITAHPTETRRRTVFDTQHRITELMRLRAHGHETTDDGRDIELELRRHILTLWQTALIRLSRLKIQDEIETGLRYYRAAFFEVIPRVNAEVRSALQTRWPDADLLAEPILRPGSWIGGDRDGNPNVTAEVVRQATSRAAYTAFEHYFAELTGLEQELSMSARLVHVSDELAALADACHEAARADEPYRRALRVIHGRLTATALEILDNQPEHELDLGLERYATPAELLADLDVIDASLRGHGSAVLADDRLLRLREAVRVFGFHLSGLDMRQNSDVHEEVVAELLAWAGVHDDYASLPESDRIDLLVSELATRRPLTSQKAELSELARKELDIVRAGARAVRVFGPQAVPNYIISMCESVSDMLEAAILLKEAGLLDVSDDEPYAPVGIVPLFETIDDLQRGSSILEAALDLPLYRGMVTARGDSQEVMLGYSDSNKDGGYLAANWALYRAELDLVESSRKTGIRLRLFHGRGGTVGRGGGPSYDAILAQPPGAVNGSLRITEQGEVIAAKYAEPRIAHRNLETLVAATLESTLLDVEGLGDEAGPAYEVLDDLAARAQRAYAELVHETPGFVDYFKASTPVSEIGALNIGSRPASRKPTTSISDLRAIPWVLSWSQSRVMLPGWYGTGSAFEQYIAEGAAESEDRLGVLQDLYRRWPFFRTVLSNMAQVLAKSDLGLAARYSELVEDEDLRRRVFDKIADEHERTIRMHRLITGQDDLLADNPALARSVFNRFPYLEPLNHLQVELLRRYRSGEDDELVQRGILLTMSGLATALRNSG</sequence>
<dbReference type="NCBIfam" id="NF000584">
    <property type="entry name" value="PRK00009.1"/>
    <property type="match status" value="1"/>
</dbReference>
<dbReference type="Gene3D" id="1.20.1440.90">
    <property type="entry name" value="Phosphoenolpyruvate/pyruvate domain"/>
    <property type="match status" value="1"/>
</dbReference>
<proteinExistence type="inferred from homology"/>
<dbReference type="HAMAP" id="MF_00595">
    <property type="entry name" value="PEPcase_type1"/>
    <property type="match status" value="1"/>
</dbReference>
<dbReference type="EC" id="4.1.1.31" evidence="4 10"/>
<evidence type="ECO:0000256" key="4">
    <source>
        <dbReference type="ARBA" id="ARBA00012305"/>
    </source>
</evidence>
<reference evidence="13" key="1">
    <citation type="submission" date="2006-06" db="EMBL/GenBank/DDBJ databases">
        <title>Complete sequence of chromosome of Mycobacterium sp. MCS.</title>
        <authorList>
            <consortium name="US DOE Joint Genome Institute"/>
            <person name="Copeland A."/>
            <person name="Lucas S."/>
            <person name="Lapidus A."/>
            <person name="Barry K."/>
            <person name="Detter J.C."/>
            <person name="Glavina del Rio T."/>
            <person name="Hammon N."/>
            <person name="Israni S."/>
            <person name="Dalin E."/>
            <person name="Tice H."/>
            <person name="Pitluck S."/>
            <person name="Martinez M."/>
            <person name="Schmutz J."/>
            <person name="Larimer F."/>
            <person name="Land M."/>
            <person name="Hauser L."/>
            <person name="Kyrpides N."/>
            <person name="Kim E."/>
            <person name="Miller C.D."/>
            <person name="Hughes J.E."/>
            <person name="Anderson A.J."/>
            <person name="Sims R.C."/>
            <person name="Richardson P."/>
        </authorList>
    </citation>
    <scope>NUCLEOTIDE SEQUENCE [LARGE SCALE GENOMIC DNA]</scope>
    <source>
        <strain evidence="13">MCS</strain>
    </source>
</reference>
<dbReference type="GO" id="GO:0006107">
    <property type="term" value="P:oxaloacetate metabolic process"/>
    <property type="evidence" value="ECO:0007669"/>
    <property type="project" value="UniProtKB-UniRule"/>
</dbReference>
<dbReference type="InterPro" id="IPR018129">
    <property type="entry name" value="PEP_COase_Lys_AS"/>
</dbReference>
<evidence type="ECO:0000256" key="5">
    <source>
        <dbReference type="ARBA" id="ARBA00022419"/>
    </source>
</evidence>
<dbReference type="GO" id="GO:0008964">
    <property type="term" value="F:phosphoenolpyruvate carboxylase activity"/>
    <property type="evidence" value="ECO:0007669"/>
    <property type="project" value="UniProtKB-UniRule"/>
</dbReference>
<evidence type="ECO:0000256" key="11">
    <source>
        <dbReference type="PROSITE-ProRule" id="PRU10111"/>
    </source>
</evidence>
<dbReference type="GO" id="GO:0015977">
    <property type="term" value="P:carbon fixation"/>
    <property type="evidence" value="ECO:0007669"/>
    <property type="project" value="UniProtKB-UniRule"/>
</dbReference>
<dbReference type="GO" id="GO:0000287">
    <property type="term" value="F:magnesium ion binding"/>
    <property type="evidence" value="ECO:0007669"/>
    <property type="project" value="UniProtKB-UniRule"/>
</dbReference>
<keyword evidence="13" id="KW-0670">Pyruvate</keyword>
<dbReference type="InterPro" id="IPR022805">
    <property type="entry name" value="PEP_COase_bac/pln-type"/>
</dbReference>
<evidence type="ECO:0000256" key="7">
    <source>
        <dbReference type="ARBA" id="ARBA00023239"/>
    </source>
</evidence>
<evidence type="ECO:0000256" key="2">
    <source>
        <dbReference type="ARBA" id="ARBA00003670"/>
    </source>
</evidence>
<evidence type="ECO:0000256" key="9">
    <source>
        <dbReference type="ARBA" id="ARBA00048995"/>
    </source>
</evidence>
<dbReference type="KEGG" id="mmc:Mmcs_2408"/>
<evidence type="ECO:0000313" key="13">
    <source>
        <dbReference type="EMBL" id="ABG08516.1"/>
    </source>
</evidence>
<evidence type="ECO:0000256" key="10">
    <source>
        <dbReference type="HAMAP-Rule" id="MF_00595"/>
    </source>
</evidence>
<comment type="cofactor">
    <cofactor evidence="1 10">
        <name>Mg(2+)</name>
        <dbReference type="ChEBI" id="CHEBI:18420"/>
    </cofactor>
</comment>
<dbReference type="AlphaFoldDB" id="A0A5Q5BJS6"/>
<dbReference type="SUPFAM" id="SSF51621">
    <property type="entry name" value="Phosphoenolpyruvate/pyruvate domain"/>
    <property type="match status" value="1"/>
</dbReference>
<dbReference type="InterPro" id="IPR021135">
    <property type="entry name" value="PEP_COase"/>
</dbReference>
<protein>
    <recommendedName>
        <fullName evidence="5 10">Phosphoenolpyruvate carboxylase</fullName>
        <shortName evidence="10">PEPC</shortName>
        <shortName evidence="10">PEPCase</shortName>
        <ecNumber evidence="4 10">4.1.1.31</ecNumber>
    </recommendedName>
</protein>
<evidence type="ECO:0000256" key="12">
    <source>
        <dbReference type="PROSITE-ProRule" id="PRU10112"/>
    </source>
</evidence>
<evidence type="ECO:0000256" key="6">
    <source>
        <dbReference type="ARBA" id="ARBA00022842"/>
    </source>
</evidence>
<keyword evidence="8 10" id="KW-0120">Carbon dioxide fixation</keyword>
<dbReference type="PRINTS" id="PR00150">
    <property type="entry name" value="PEPCARBXLASE"/>
</dbReference>
<comment type="similarity">
    <text evidence="3 10">Belongs to the PEPCase type 1 family.</text>
</comment>
<evidence type="ECO:0000256" key="1">
    <source>
        <dbReference type="ARBA" id="ARBA00001946"/>
    </source>
</evidence>
<dbReference type="GO" id="GO:0005829">
    <property type="term" value="C:cytosol"/>
    <property type="evidence" value="ECO:0007669"/>
    <property type="project" value="TreeGrafter"/>
</dbReference>
<feature type="active site" evidence="10 11">
    <location>
        <position position="172"/>
    </location>
</feature>
<feature type="active site" evidence="10 12">
    <location>
        <position position="604"/>
    </location>
</feature>
<dbReference type="PANTHER" id="PTHR30523">
    <property type="entry name" value="PHOSPHOENOLPYRUVATE CARBOXYLASE"/>
    <property type="match status" value="1"/>
</dbReference>